<dbReference type="EMBL" id="SMFX01000001">
    <property type="protein sequence ID" value="TCK19473.1"/>
    <property type="molecule type" value="Genomic_DNA"/>
</dbReference>
<dbReference type="PANTHER" id="PTHR43179">
    <property type="entry name" value="RHAMNOSYLTRANSFERASE WBBL"/>
    <property type="match status" value="1"/>
</dbReference>
<accession>A0A4R1HFK3</accession>
<dbReference type="RefSeq" id="WP_132974174.1">
    <property type="nucleotide sequence ID" value="NZ_SMFX01000001.1"/>
</dbReference>
<dbReference type="InterPro" id="IPR001173">
    <property type="entry name" value="Glyco_trans_2-like"/>
</dbReference>
<dbReference type="Proteomes" id="UP000295707">
    <property type="component" value="Unassembled WGS sequence"/>
</dbReference>
<proteinExistence type="predicted"/>
<comment type="caution">
    <text evidence="2">The sequence shown here is derived from an EMBL/GenBank/DDBJ whole genome shotgun (WGS) entry which is preliminary data.</text>
</comment>
<evidence type="ECO:0000313" key="2">
    <source>
        <dbReference type="EMBL" id="TCK19473.1"/>
    </source>
</evidence>
<dbReference type="InterPro" id="IPR029044">
    <property type="entry name" value="Nucleotide-diphossugar_trans"/>
</dbReference>
<organism evidence="2 3">
    <name type="scientific">Thiogranum longum</name>
    <dbReference type="NCBI Taxonomy" id="1537524"/>
    <lineage>
        <taxon>Bacteria</taxon>
        <taxon>Pseudomonadati</taxon>
        <taxon>Pseudomonadota</taxon>
        <taxon>Gammaproteobacteria</taxon>
        <taxon>Chromatiales</taxon>
        <taxon>Ectothiorhodospiraceae</taxon>
        <taxon>Thiogranum</taxon>
    </lineage>
</organism>
<dbReference type="Pfam" id="PF00535">
    <property type="entry name" value="Glycos_transf_2"/>
    <property type="match status" value="1"/>
</dbReference>
<protein>
    <recommendedName>
        <fullName evidence="1">Glycosyltransferase 2-like domain-containing protein</fullName>
    </recommendedName>
</protein>
<evidence type="ECO:0000313" key="3">
    <source>
        <dbReference type="Proteomes" id="UP000295707"/>
    </source>
</evidence>
<dbReference type="SUPFAM" id="SSF53448">
    <property type="entry name" value="Nucleotide-diphospho-sugar transferases"/>
    <property type="match status" value="1"/>
</dbReference>
<dbReference type="Gene3D" id="3.90.550.10">
    <property type="entry name" value="Spore Coat Polysaccharide Biosynthesis Protein SpsA, Chain A"/>
    <property type="match status" value="1"/>
</dbReference>
<reference evidence="2 3" key="1">
    <citation type="submission" date="2019-03" db="EMBL/GenBank/DDBJ databases">
        <title>Genomic Encyclopedia of Type Strains, Phase IV (KMG-IV): sequencing the most valuable type-strain genomes for metagenomic binning, comparative biology and taxonomic classification.</title>
        <authorList>
            <person name="Goeker M."/>
        </authorList>
    </citation>
    <scope>NUCLEOTIDE SEQUENCE [LARGE SCALE GENOMIC DNA]</scope>
    <source>
        <strain evidence="2 3">DSM 19610</strain>
    </source>
</reference>
<dbReference type="PANTHER" id="PTHR43179:SF7">
    <property type="entry name" value="RHAMNOSYLTRANSFERASE WBBL"/>
    <property type="match status" value="1"/>
</dbReference>
<dbReference type="AlphaFoldDB" id="A0A4R1HFK3"/>
<dbReference type="CDD" id="cd04186">
    <property type="entry name" value="GT_2_like_c"/>
    <property type="match status" value="1"/>
</dbReference>
<gene>
    <name evidence="2" type="ORF">DFR30_2784</name>
</gene>
<keyword evidence="3" id="KW-1185">Reference proteome</keyword>
<sequence length="263" mass="30326">MDLSIVIVEYHCMDQIDGCLPTLREYLADLEWECIVISNSEYEESVLHEYRTKFESIRLISNDRNRGYAGGVNRALRECKAPYVFVFNPDCRLLDSNMSGLLGMMNDEGDIAAIGPRVIYGDGSIQPSCRRFPRPWTLFFVRTALRKLPGAKKEKRRYLMEDFSHDSCRDVEWLSGGAILVRKAAIDDVGKMDERFFLYMEDVDWCKRFLNGGWRVVYAPVTTVCHDAQHDSLKGGLKRFSSPHVRYHLTSMAKYFLKHGLLS</sequence>
<evidence type="ECO:0000259" key="1">
    <source>
        <dbReference type="Pfam" id="PF00535"/>
    </source>
</evidence>
<feature type="domain" description="Glycosyltransferase 2-like" evidence="1">
    <location>
        <begin position="4"/>
        <end position="130"/>
    </location>
</feature>
<dbReference type="OrthoDB" id="9771846at2"/>
<name>A0A4R1HFK3_9GAMM</name>